<sequence>MTEHVRRLGRDAALAAVVAVSVWTVTALAEEPASLPVSPAGWILGFVLGGLQFARRRHRLAVLLVSTAAVVTYHLVGYPGIGTAWPLLLPFLGAAASGHLRPAALLAVALLAGNVGWRILVEDEWPLGVLVGEAQSLVVVGLALAVGEAVWQHRRWAEEVRRRLARADEEARQEAEWRLAEQRLVVAADLHDVAAHSLVVIGLQLRLAEETVNAEPDACRAAIAAALAAHDEAVRETSRTVRLLRDAAPAPLRPAPTLADLGRLPEVAQRAGLDLRVDLDGVRDVPASVAQAAYRIAQEALTNTLKHAGAARAALTVRREGGSLHLRFADPGNEGVGRSVSAGSPRRGASGSPASSGQDAPGPLVPGQAWPVAPGGHGIAGMRERVRSLGGRLEVGPDGGGGFRVDAWLPVRDT</sequence>
<evidence type="ECO:0000256" key="5">
    <source>
        <dbReference type="ARBA" id="ARBA00022741"/>
    </source>
</evidence>
<keyword evidence="5" id="KW-0547">Nucleotide-binding</keyword>
<dbReference type="PANTHER" id="PTHR24421">
    <property type="entry name" value="NITRATE/NITRITE SENSOR PROTEIN NARX-RELATED"/>
    <property type="match status" value="1"/>
</dbReference>
<feature type="domain" description="Signal transduction histidine kinase subgroup 3 dimerisation and phosphoacceptor" evidence="11">
    <location>
        <begin position="183"/>
        <end position="247"/>
    </location>
</feature>
<keyword evidence="13" id="KW-1185">Reference proteome</keyword>
<organism evidence="12 13">
    <name type="scientific">Micromonospora deserti</name>
    <dbReference type="NCBI Taxonomy" id="2070366"/>
    <lineage>
        <taxon>Bacteria</taxon>
        <taxon>Bacillati</taxon>
        <taxon>Actinomycetota</taxon>
        <taxon>Actinomycetes</taxon>
        <taxon>Micromonosporales</taxon>
        <taxon>Micromonosporaceae</taxon>
        <taxon>Micromonospora</taxon>
    </lineage>
</organism>
<evidence type="ECO:0000256" key="9">
    <source>
        <dbReference type="SAM" id="MobiDB-lite"/>
    </source>
</evidence>
<evidence type="ECO:0000256" key="3">
    <source>
        <dbReference type="ARBA" id="ARBA00022553"/>
    </source>
</evidence>
<protein>
    <recommendedName>
        <fullName evidence="2">histidine kinase</fullName>
        <ecNumber evidence="2">2.7.13.3</ecNumber>
    </recommendedName>
</protein>
<keyword evidence="8" id="KW-0902">Two-component regulatory system</keyword>
<feature type="region of interest" description="Disordered" evidence="9">
    <location>
        <begin position="326"/>
        <end position="378"/>
    </location>
</feature>
<keyword evidence="4" id="KW-0808">Transferase</keyword>
<keyword evidence="6" id="KW-0418">Kinase</keyword>
<dbReference type="EC" id="2.7.13.3" evidence="2"/>
<dbReference type="RefSeq" id="WP_111132260.1">
    <property type="nucleotide sequence ID" value="NZ_POUB01000004.1"/>
</dbReference>
<evidence type="ECO:0000313" key="13">
    <source>
        <dbReference type="Proteomes" id="UP000248749"/>
    </source>
</evidence>
<evidence type="ECO:0000256" key="6">
    <source>
        <dbReference type="ARBA" id="ARBA00022777"/>
    </source>
</evidence>
<dbReference type="GO" id="GO:0046983">
    <property type="term" value="F:protein dimerization activity"/>
    <property type="evidence" value="ECO:0007669"/>
    <property type="project" value="InterPro"/>
</dbReference>
<dbReference type="InterPro" id="IPR036890">
    <property type="entry name" value="HATPase_C_sf"/>
</dbReference>
<dbReference type="CDD" id="cd16917">
    <property type="entry name" value="HATPase_UhpB-NarQ-NarX-like"/>
    <property type="match status" value="1"/>
</dbReference>
<feature type="transmembrane region" description="Helical" evidence="10">
    <location>
        <begin position="12"/>
        <end position="29"/>
    </location>
</feature>
<keyword evidence="3" id="KW-0597">Phosphoprotein</keyword>
<evidence type="ECO:0000256" key="2">
    <source>
        <dbReference type="ARBA" id="ARBA00012438"/>
    </source>
</evidence>
<dbReference type="EMBL" id="POUB01000004">
    <property type="protein sequence ID" value="PZG02766.1"/>
    <property type="molecule type" value="Genomic_DNA"/>
</dbReference>
<dbReference type="Proteomes" id="UP000248749">
    <property type="component" value="Unassembled WGS sequence"/>
</dbReference>
<evidence type="ECO:0000256" key="7">
    <source>
        <dbReference type="ARBA" id="ARBA00022840"/>
    </source>
</evidence>
<evidence type="ECO:0000256" key="8">
    <source>
        <dbReference type="ARBA" id="ARBA00023012"/>
    </source>
</evidence>
<dbReference type="GO" id="GO:0005524">
    <property type="term" value="F:ATP binding"/>
    <property type="evidence" value="ECO:0007669"/>
    <property type="project" value="UniProtKB-KW"/>
</dbReference>
<dbReference type="Gene3D" id="1.20.5.1930">
    <property type="match status" value="1"/>
</dbReference>
<evidence type="ECO:0000256" key="10">
    <source>
        <dbReference type="SAM" id="Phobius"/>
    </source>
</evidence>
<dbReference type="GO" id="GO:0000155">
    <property type="term" value="F:phosphorelay sensor kinase activity"/>
    <property type="evidence" value="ECO:0007669"/>
    <property type="project" value="InterPro"/>
</dbReference>
<feature type="transmembrane region" description="Helical" evidence="10">
    <location>
        <begin position="35"/>
        <end position="53"/>
    </location>
</feature>
<reference evidence="12 13" key="1">
    <citation type="submission" date="2018-01" db="EMBL/GenBank/DDBJ databases">
        <title>Draft genome sequence of Salinispora sp. 13K206.</title>
        <authorList>
            <person name="Sahin N."/>
            <person name="Saygin H."/>
            <person name="Ay H."/>
        </authorList>
    </citation>
    <scope>NUCLEOTIDE SEQUENCE [LARGE SCALE GENOMIC DNA]</scope>
    <source>
        <strain evidence="12 13">13K206</strain>
    </source>
</reference>
<dbReference type="OrthoDB" id="9781904at2"/>
<comment type="catalytic activity">
    <reaction evidence="1">
        <text>ATP + protein L-histidine = ADP + protein N-phospho-L-histidine.</text>
        <dbReference type="EC" id="2.7.13.3"/>
    </reaction>
</comment>
<feature type="transmembrane region" description="Helical" evidence="10">
    <location>
        <begin position="60"/>
        <end position="81"/>
    </location>
</feature>
<dbReference type="Pfam" id="PF07730">
    <property type="entry name" value="HisKA_3"/>
    <property type="match status" value="1"/>
</dbReference>
<proteinExistence type="predicted"/>
<keyword evidence="10" id="KW-1133">Transmembrane helix</keyword>
<dbReference type="AlphaFoldDB" id="A0A2W2CTE1"/>
<keyword evidence="10" id="KW-0472">Membrane</keyword>
<dbReference type="SUPFAM" id="SSF55874">
    <property type="entry name" value="ATPase domain of HSP90 chaperone/DNA topoisomerase II/histidine kinase"/>
    <property type="match status" value="1"/>
</dbReference>
<accession>A0A2W2CTE1</accession>
<evidence type="ECO:0000256" key="4">
    <source>
        <dbReference type="ARBA" id="ARBA00022679"/>
    </source>
</evidence>
<dbReference type="GO" id="GO:0016020">
    <property type="term" value="C:membrane"/>
    <property type="evidence" value="ECO:0007669"/>
    <property type="project" value="InterPro"/>
</dbReference>
<dbReference type="InterPro" id="IPR050482">
    <property type="entry name" value="Sensor_HK_TwoCompSys"/>
</dbReference>
<dbReference type="InterPro" id="IPR011712">
    <property type="entry name" value="Sig_transdc_His_kin_sub3_dim/P"/>
</dbReference>
<gene>
    <name evidence="12" type="ORF">C1I99_01025</name>
</gene>
<evidence type="ECO:0000256" key="1">
    <source>
        <dbReference type="ARBA" id="ARBA00000085"/>
    </source>
</evidence>
<evidence type="ECO:0000259" key="11">
    <source>
        <dbReference type="Pfam" id="PF07730"/>
    </source>
</evidence>
<name>A0A2W2CTE1_9ACTN</name>
<keyword evidence="7" id="KW-0067">ATP-binding</keyword>
<comment type="caution">
    <text evidence="12">The sequence shown here is derived from an EMBL/GenBank/DDBJ whole genome shotgun (WGS) entry which is preliminary data.</text>
</comment>
<dbReference type="PANTHER" id="PTHR24421:SF10">
    <property type="entry name" value="NITRATE_NITRITE SENSOR PROTEIN NARQ"/>
    <property type="match status" value="1"/>
</dbReference>
<keyword evidence="10" id="KW-0812">Transmembrane</keyword>
<feature type="compositionally biased region" description="Low complexity" evidence="9">
    <location>
        <begin position="336"/>
        <end position="357"/>
    </location>
</feature>
<dbReference type="Gene3D" id="3.30.565.10">
    <property type="entry name" value="Histidine kinase-like ATPase, C-terminal domain"/>
    <property type="match status" value="1"/>
</dbReference>
<evidence type="ECO:0000313" key="12">
    <source>
        <dbReference type="EMBL" id="PZG02766.1"/>
    </source>
</evidence>